<sequence>MVRDEHAIAECNDRARVAGVDIAVPVSSKTKAKTTTKTV</sequence>
<protein>
    <submittedName>
        <fullName evidence="1">Uncharacterized protein</fullName>
    </submittedName>
</protein>
<dbReference type="EMBL" id="JACHXH010000009">
    <property type="protein sequence ID" value="MBB3135070.1"/>
    <property type="molecule type" value="Genomic_DNA"/>
</dbReference>
<comment type="caution">
    <text evidence="1">The sequence shown here is derived from an EMBL/GenBank/DDBJ whole genome shotgun (WGS) entry which is preliminary data.</text>
</comment>
<organism evidence="1 2">
    <name type="scientific">Rhizobium pisi</name>
    <dbReference type="NCBI Taxonomy" id="574561"/>
    <lineage>
        <taxon>Bacteria</taxon>
        <taxon>Pseudomonadati</taxon>
        <taxon>Pseudomonadota</taxon>
        <taxon>Alphaproteobacteria</taxon>
        <taxon>Hyphomicrobiales</taxon>
        <taxon>Rhizobiaceae</taxon>
        <taxon>Rhizobium/Agrobacterium group</taxon>
        <taxon>Rhizobium</taxon>
    </lineage>
</organism>
<gene>
    <name evidence="1" type="ORF">FHS26_002811</name>
</gene>
<accession>A0A7W5BLB9</accession>
<evidence type="ECO:0000313" key="1">
    <source>
        <dbReference type="EMBL" id="MBB3135070.1"/>
    </source>
</evidence>
<proteinExistence type="predicted"/>
<reference evidence="1 2" key="1">
    <citation type="submission" date="2020-08" db="EMBL/GenBank/DDBJ databases">
        <title>Genomic Encyclopedia of Type Strains, Phase III (KMG-III): the genomes of soil and plant-associated and newly described type strains.</title>
        <authorList>
            <person name="Whitman W."/>
        </authorList>
    </citation>
    <scope>NUCLEOTIDE SEQUENCE [LARGE SCALE GENOMIC DNA]</scope>
    <source>
        <strain evidence="1 2">CECT 4113</strain>
    </source>
</reference>
<evidence type="ECO:0000313" key="2">
    <source>
        <dbReference type="Proteomes" id="UP000518315"/>
    </source>
</evidence>
<name>A0A7W5BLB9_9HYPH</name>
<keyword evidence="2" id="KW-1185">Reference proteome</keyword>
<dbReference type="AlphaFoldDB" id="A0A7W5BLB9"/>
<dbReference type="Proteomes" id="UP000518315">
    <property type="component" value="Unassembled WGS sequence"/>
</dbReference>